<dbReference type="SUPFAM" id="SSF52047">
    <property type="entry name" value="RNI-like"/>
    <property type="match status" value="1"/>
</dbReference>
<sequence>MRKTCYRRIRSGDWSDNYVLKTSWSKDSNPMEDRGSAVIPSTGRLPLFSYSRPRFYTISSPGDDLTLGPRFAEKNRATSAIPKFKLTIKDRRSSAQVCKLWWSIIRCSISNRCLTIRRKGPGSVYVHFLRVSPLLKEVKIFRRGDLSVFLRTLKYNNPLLEVLKIVGKRLKIDWLRPLDDYHFANLRVLTLKSITINLDGAANVFSRLKNLKQLEIHECDSDGSIMDVLSSSDIQLEEFVYEKSTYRPFAWVTEKTLEAFFAKMGPTLRSFKLGIPDVPFRIPRISENCVVLNFFHLRIAWTCVDESWLQQLGALRHLQHLNLYKIDKISPAVWCNLLSQPHLTGQLKTLGLCYSRLLDDSVFQTIGDKLKNLESASLHCSDIGKSALQHVIKNCSQLKTLKLSEISSRVILPSLPLIPEYLPNLRVLTYRPTFSAESHLLHREQLKIAMPNLKINYAFTCADYLR</sequence>
<dbReference type="Proteomes" id="UP001152759">
    <property type="component" value="Chromosome 3"/>
</dbReference>
<dbReference type="EMBL" id="OU963864">
    <property type="protein sequence ID" value="CAH0387651.1"/>
    <property type="molecule type" value="Genomic_DNA"/>
</dbReference>
<gene>
    <name evidence="1" type="ORF">BEMITA_LOCUS6642</name>
</gene>
<protein>
    <submittedName>
        <fullName evidence="1">Uncharacterized protein</fullName>
    </submittedName>
</protein>
<evidence type="ECO:0000313" key="2">
    <source>
        <dbReference type="Proteomes" id="UP001152759"/>
    </source>
</evidence>
<dbReference type="PANTHER" id="PTHR13318">
    <property type="entry name" value="PARTNER OF PAIRED, ISOFORM B-RELATED"/>
    <property type="match status" value="1"/>
</dbReference>
<dbReference type="GO" id="GO:0019005">
    <property type="term" value="C:SCF ubiquitin ligase complex"/>
    <property type="evidence" value="ECO:0007669"/>
    <property type="project" value="TreeGrafter"/>
</dbReference>
<dbReference type="PANTHER" id="PTHR13318:SF169">
    <property type="entry name" value="F-BOX AND LEUCINE-RICH REPEAT PROTEIN 9"/>
    <property type="match status" value="1"/>
</dbReference>
<evidence type="ECO:0000313" key="1">
    <source>
        <dbReference type="EMBL" id="CAH0387651.1"/>
    </source>
</evidence>
<proteinExistence type="predicted"/>
<dbReference type="AlphaFoldDB" id="A0A9P0AC49"/>
<organism evidence="1 2">
    <name type="scientific">Bemisia tabaci</name>
    <name type="common">Sweetpotato whitefly</name>
    <name type="synonym">Aleurodes tabaci</name>
    <dbReference type="NCBI Taxonomy" id="7038"/>
    <lineage>
        <taxon>Eukaryota</taxon>
        <taxon>Metazoa</taxon>
        <taxon>Ecdysozoa</taxon>
        <taxon>Arthropoda</taxon>
        <taxon>Hexapoda</taxon>
        <taxon>Insecta</taxon>
        <taxon>Pterygota</taxon>
        <taxon>Neoptera</taxon>
        <taxon>Paraneoptera</taxon>
        <taxon>Hemiptera</taxon>
        <taxon>Sternorrhyncha</taxon>
        <taxon>Aleyrodoidea</taxon>
        <taxon>Aleyrodidae</taxon>
        <taxon>Aleyrodinae</taxon>
        <taxon>Bemisia</taxon>
    </lineage>
</organism>
<accession>A0A9P0AC49</accession>
<dbReference type="GO" id="GO:0031146">
    <property type="term" value="P:SCF-dependent proteasomal ubiquitin-dependent protein catabolic process"/>
    <property type="evidence" value="ECO:0007669"/>
    <property type="project" value="TreeGrafter"/>
</dbReference>
<reference evidence="1" key="1">
    <citation type="submission" date="2021-12" db="EMBL/GenBank/DDBJ databases">
        <authorList>
            <person name="King R."/>
        </authorList>
    </citation>
    <scope>NUCLEOTIDE SEQUENCE</scope>
</reference>
<name>A0A9P0AC49_BEMTA</name>
<keyword evidence="2" id="KW-1185">Reference proteome</keyword>
<dbReference type="InterPro" id="IPR032675">
    <property type="entry name" value="LRR_dom_sf"/>
</dbReference>
<dbReference type="Gene3D" id="3.80.10.10">
    <property type="entry name" value="Ribonuclease Inhibitor"/>
    <property type="match status" value="2"/>
</dbReference>